<dbReference type="KEGG" id="pbor:BSF38_03388"/>
<keyword evidence="2" id="KW-1185">Reference proteome</keyword>
<dbReference type="Proteomes" id="UP000186309">
    <property type="component" value="Chromosome"/>
</dbReference>
<gene>
    <name evidence="1" type="ORF">BSF38_03388</name>
</gene>
<protein>
    <submittedName>
        <fullName evidence="1">Uncharacterized protein</fullName>
    </submittedName>
</protein>
<reference evidence="2" key="1">
    <citation type="submission" date="2016-12" db="EMBL/GenBank/DDBJ databases">
        <title>Comparative genomics of four Isosphaeraceae planctomycetes: a common pool of plasmids and glycoside hydrolase genes.</title>
        <authorList>
            <person name="Ivanova A."/>
        </authorList>
    </citation>
    <scope>NUCLEOTIDE SEQUENCE [LARGE SCALE GENOMIC DNA]</scope>
    <source>
        <strain evidence="2">PX4</strain>
    </source>
</reference>
<sequence>MSVLINAKPTLEVLPQGNRVREVQGAIYITQPTAITVTGTAQPPASNVQVVVQIFAKDANGNLVNGGAPLASATPDFSGQYRATFSLPSLLRKDVNVLFAREVAVGSIGSTVQINPTTLSGLNGNLAINETTLRNLAATINNPATTSALNGGVVTPSTPITGISGTITTPVFPITTPGGPGAAGPAVSTLLGGTGTLDPQVGTIVGGSVSNPASTSTLTDGTGTIDPTTGTLTQNGTAAIAGTTGTATLLVNEVAVSEPITVVIHQSQGIPGATLNTKSKLLTARDAGTRVHGVAHAGPRALAARALSGRRGGR</sequence>
<organism evidence="1 2">
    <name type="scientific">Paludisphaera borealis</name>
    <dbReference type="NCBI Taxonomy" id="1387353"/>
    <lineage>
        <taxon>Bacteria</taxon>
        <taxon>Pseudomonadati</taxon>
        <taxon>Planctomycetota</taxon>
        <taxon>Planctomycetia</taxon>
        <taxon>Isosphaerales</taxon>
        <taxon>Isosphaeraceae</taxon>
        <taxon>Paludisphaera</taxon>
    </lineage>
</organism>
<dbReference type="EMBL" id="CP019082">
    <property type="protein sequence ID" value="APW61858.1"/>
    <property type="molecule type" value="Genomic_DNA"/>
</dbReference>
<accession>A0A1U7CSH6</accession>
<dbReference type="RefSeq" id="WP_145952180.1">
    <property type="nucleotide sequence ID" value="NZ_CP019082.1"/>
</dbReference>
<name>A0A1U7CSH6_9BACT</name>
<proteinExistence type="predicted"/>
<evidence type="ECO:0000313" key="1">
    <source>
        <dbReference type="EMBL" id="APW61858.1"/>
    </source>
</evidence>
<evidence type="ECO:0000313" key="2">
    <source>
        <dbReference type="Proteomes" id="UP000186309"/>
    </source>
</evidence>
<dbReference type="AlphaFoldDB" id="A0A1U7CSH6"/>